<evidence type="ECO:0000313" key="8">
    <source>
        <dbReference type="EMBL" id="TDW99775.1"/>
    </source>
</evidence>
<dbReference type="GO" id="GO:0046872">
    <property type="term" value="F:metal ion binding"/>
    <property type="evidence" value="ECO:0007669"/>
    <property type="project" value="UniProtKB-KW"/>
</dbReference>
<evidence type="ECO:0000256" key="4">
    <source>
        <dbReference type="ARBA" id="ARBA00022723"/>
    </source>
</evidence>
<dbReference type="GO" id="GO:0051536">
    <property type="term" value="F:iron-sulfur cluster binding"/>
    <property type="evidence" value="ECO:0007669"/>
    <property type="project" value="UniProtKB-KW"/>
</dbReference>
<sequence>MPTINWTDSLNLLSKLTPKRALNAAKVFSSYYISKWTGKPVQWGYPISLSFEPTTSCNLRCPECPSGLRAFTRPTGMLKNDFFRDTIDQVHKELLYLIFYFQGEPYLNRDFLDMVQYASAKGIYTATSTNAHYLNDENARKTVESGLDRLIISIDGTTQDVYEQYRIGGRLDKVLEGARNIVKWKKELKSKTPFVFFQFLVVKPNEHQIEDVKRLAAEVGVDEVRFKTAQIYDYEHGNELIPTLDKFSRYRRKTDGTYAIKSGLSNHCWKLWHANVITWDGLVVPCCFDKDAMHQLGNLKMQSFKEVWNNDNYRQFRRELMQSRKNIDICANCSEGTKVWG</sequence>
<keyword evidence="5" id="KW-0408">Iron</keyword>
<dbReference type="InterPro" id="IPR050377">
    <property type="entry name" value="Radical_SAM_PqqE_MftC-like"/>
</dbReference>
<evidence type="ECO:0000313" key="9">
    <source>
        <dbReference type="Proteomes" id="UP000294498"/>
    </source>
</evidence>
<organism evidence="8 9">
    <name type="scientific">Dinghuibacter silviterrae</name>
    <dbReference type="NCBI Taxonomy" id="1539049"/>
    <lineage>
        <taxon>Bacteria</taxon>
        <taxon>Pseudomonadati</taxon>
        <taxon>Bacteroidota</taxon>
        <taxon>Chitinophagia</taxon>
        <taxon>Chitinophagales</taxon>
        <taxon>Chitinophagaceae</taxon>
        <taxon>Dinghuibacter</taxon>
    </lineage>
</organism>
<dbReference type="GO" id="GO:0003824">
    <property type="term" value="F:catalytic activity"/>
    <property type="evidence" value="ECO:0007669"/>
    <property type="project" value="InterPro"/>
</dbReference>
<dbReference type="PANTHER" id="PTHR11228">
    <property type="entry name" value="RADICAL SAM DOMAIN PROTEIN"/>
    <property type="match status" value="1"/>
</dbReference>
<dbReference type="Gene3D" id="3.20.20.70">
    <property type="entry name" value="Aldolase class I"/>
    <property type="match status" value="1"/>
</dbReference>
<dbReference type="RefSeq" id="WP_133990762.1">
    <property type="nucleotide sequence ID" value="NZ_SODV01000001.1"/>
</dbReference>
<dbReference type="PANTHER" id="PTHR11228:SF7">
    <property type="entry name" value="PQQA PEPTIDE CYCLASE"/>
    <property type="match status" value="1"/>
</dbReference>
<evidence type="ECO:0000256" key="3">
    <source>
        <dbReference type="ARBA" id="ARBA00022691"/>
    </source>
</evidence>
<evidence type="ECO:0000256" key="6">
    <source>
        <dbReference type="ARBA" id="ARBA00023014"/>
    </source>
</evidence>
<comment type="caution">
    <text evidence="8">The sequence shown here is derived from an EMBL/GenBank/DDBJ whole genome shotgun (WGS) entry which is preliminary data.</text>
</comment>
<name>A0A4R8DPU3_9BACT</name>
<keyword evidence="9" id="KW-1185">Reference proteome</keyword>
<reference evidence="8 9" key="1">
    <citation type="submission" date="2019-03" db="EMBL/GenBank/DDBJ databases">
        <title>Genomic Encyclopedia of Type Strains, Phase IV (KMG-IV): sequencing the most valuable type-strain genomes for metagenomic binning, comparative biology and taxonomic classification.</title>
        <authorList>
            <person name="Goeker M."/>
        </authorList>
    </citation>
    <scope>NUCLEOTIDE SEQUENCE [LARGE SCALE GENOMIC DNA]</scope>
    <source>
        <strain evidence="8 9">DSM 100059</strain>
    </source>
</reference>
<dbReference type="InterPro" id="IPR007197">
    <property type="entry name" value="rSAM"/>
</dbReference>
<dbReference type="Pfam" id="PF13186">
    <property type="entry name" value="SPASM"/>
    <property type="match status" value="1"/>
</dbReference>
<evidence type="ECO:0000256" key="1">
    <source>
        <dbReference type="ARBA" id="ARBA00001966"/>
    </source>
</evidence>
<dbReference type="EMBL" id="SODV01000001">
    <property type="protein sequence ID" value="TDW99775.1"/>
    <property type="molecule type" value="Genomic_DNA"/>
</dbReference>
<keyword evidence="2" id="KW-0004">4Fe-4S</keyword>
<dbReference type="InterPro" id="IPR058240">
    <property type="entry name" value="rSAM_sf"/>
</dbReference>
<evidence type="ECO:0000256" key="5">
    <source>
        <dbReference type="ARBA" id="ARBA00023004"/>
    </source>
</evidence>
<dbReference type="AlphaFoldDB" id="A0A4R8DPU3"/>
<protein>
    <submittedName>
        <fullName evidence="8">Radical SAM protein with 4Fe4S-binding SPASM domain</fullName>
    </submittedName>
</protein>
<proteinExistence type="predicted"/>
<dbReference type="Proteomes" id="UP000294498">
    <property type="component" value="Unassembled WGS sequence"/>
</dbReference>
<dbReference type="Pfam" id="PF04055">
    <property type="entry name" value="Radical_SAM"/>
    <property type="match status" value="1"/>
</dbReference>
<dbReference type="InterPro" id="IPR023885">
    <property type="entry name" value="4Fe4S-binding_SPASM_dom"/>
</dbReference>
<dbReference type="OrthoDB" id="9805809at2"/>
<accession>A0A4R8DPU3</accession>
<dbReference type="InterPro" id="IPR013785">
    <property type="entry name" value="Aldolase_TIM"/>
</dbReference>
<comment type="cofactor">
    <cofactor evidence="1">
        <name>[4Fe-4S] cluster</name>
        <dbReference type="ChEBI" id="CHEBI:49883"/>
    </cofactor>
</comment>
<dbReference type="PROSITE" id="PS51918">
    <property type="entry name" value="RADICAL_SAM"/>
    <property type="match status" value="1"/>
</dbReference>
<evidence type="ECO:0000256" key="2">
    <source>
        <dbReference type="ARBA" id="ARBA00022485"/>
    </source>
</evidence>
<gene>
    <name evidence="8" type="ORF">EDB95_0786</name>
</gene>
<dbReference type="SUPFAM" id="SSF102114">
    <property type="entry name" value="Radical SAM enzymes"/>
    <property type="match status" value="1"/>
</dbReference>
<dbReference type="InterPro" id="IPR034391">
    <property type="entry name" value="AdoMet-like_SPASM_containing"/>
</dbReference>
<keyword evidence="6" id="KW-0411">Iron-sulfur</keyword>
<keyword evidence="3" id="KW-0949">S-adenosyl-L-methionine</keyword>
<feature type="domain" description="Radical SAM core" evidence="7">
    <location>
        <begin position="43"/>
        <end position="264"/>
    </location>
</feature>
<dbReference type="SFLD" id="SFLDG01387">
    <property type="entry name" value="BtrN-like_SPASM_domain_contain"/>
    <property type="match status" value="1"/>
</dbReference>
<dbReference type="SFLD" id="SFLDS00029">
    <property type="entry name" value="Radical_SAM"/>
    <property type="match status" value="1"/>
</dbReference>
<dbReference type="SFLD" id="SFLDG01067">
    <property type="entry name" value="SPASM/twitch_domain_containing"/>
    <property type="match status" value="1"/>
</dbReference>
<dbReference type="CDD" id="cd01335">
    <property type="entry name" value="Radical_SAM"/>
    <property type="match status" value="1"/>
</dbReference>
<evidence type="ECO:0000259" key="7">
    <source>
        <dbReference type="PROSITE" id="PS51918"/>
    </source>
</evidence>
<keyword evidence="4" id="KW-0479">Metal-binding</keyword>